<feature type="transmembrane region" description="Helical" evidence="2">
    <location>
        <begin position="184"/>
        <end position="204"/>
    </location>
</feature>
<sequence length="589" mass="63889">MSTRIIIQHQGGAKAHQIEQFPLQGGLELTIGRDPACNITFDPQRDDMVSRRHAAIRVSSGDPPGFRIVDLGSSNGTFVNGQRLQGEAELLPTDMVQLGVDGPCFLFDLDPRPTQVPARTRLIDLPAAKPTRITDSNPEPAEPPASSAMRSPPMTGPVPPARKGLGRETVEGMLTAQRRSTSRVWFYTVAGMLACFAVGGVVVYRSGQHAQKQVADGYRQTVTMIDAQNATINKIGEQYQKQKVMSPADIVDTYGNATVFIGVRWRLYDRETGKGLYHRYGCHKDYPALPCYVRLAEGNIVRWLTTEDEGHSNYEIGGAGEASGFVITEDGFILTNKHVAAAWMLPYADSSKAGLVVDEARPGKAFEFKPQVLQGLHPAWNPELGGVIFHHQGPMVVSGRRQRVFEGRNDRLEVRFPGSRLGIAARLVRASTDADVALIRIDPTQKLAKVELAPTDEVRKGTAVTVLGYPVASAKSIAEVRVFENGEFRSTYEIVPEPTVTPGTLSLVSVSREAPGVAGTTMVGGRVFNPMGPVYQLTAATSSGNSGGPVFDGSGKVIGMFTYGSSENEAVTFAVPIRYGRELLLLQRR</sequence>
<dbReference type="InterPro" id="IPR009003">
    <property type="entry name" value="Peptidase_S1_PA"/>
</dbReference>
<dbReference type="Gene3D" id="2.60.200.20">
    <property type="match status" value="1"/>
</dbReference>
<keyword evidence="2" id="KW-0812">Transmembrane</keyword>
<dbReference type="PANTHER" id="PTHR43019:SF23">
    <property type="entry name" value="PROTEASE DO-LIKE 5, CHLOROPLASTIC"/>
    <property type="match status" value="1"/>
</dbReference>
<feature type="domain" description="FHA" evidence="3">
    <location>
        <begin position="29"/>
        <end position="84"/>
    </location>
</feature>
<dbReference type="Pfam" id="PF00498">
    <property type="entry name" value="FHA"/>
    <property type="match status" value="1"/>
</dbReference>
<evidence type="ECO:0000313" key="4">
    <source>
        <dbReference type="EMBL" id="KAA5611228.1"/>
    </source>
</evidence>
<dbReference type="AlphaFoldDB" id="A0A5M6IUJ7"/>
<evidence type="ECO:0000256" key="2">
    <source>
        <dbReference type="SAM" id="Phobius"/>
    </source>
</evidence>
<proteinExistence type="predicted"/>
<feature type="compositionally biased region" description="Low complexity" evidence="1">
    <location>
        <begin position="144"/>
        <end position="153"/>
    </location>
</feature>
<dbReference type="CDD" id="cd00060">
    <property type="entry name" value="FHA"/>
    <property type="match status" value="1"/>
</dbReference>
<dbReference type="PROSITE" id="PS50006">
    <property type="entry name" value="FHA_DOMAIN"/>
    <property type="match status" value="1"/>
</dbReference>
<dbReference type="SUPFAM" id="SSF49879">
    <property type="entry name" value="SMAD/FHA domain"/>
    <property type="match status" value="1"/>
</dbReference>
<keyword evidence="5" id="KW-1185">Reference proteome</keyword>
<feature type="region of interest" description="Disordered" evidence="1">
    <location>
        <begin position="130"/>
        <end position="165"/>
    </location>
</feature>
<evidence type="ECO:0000256" key="1">
    <source>
        <dbReference type="SAM" id="MobiDB-lite"/>
    </source>
</evidence>
<reference evidence="4 5" key="1">
    <citation type="submission" date="2019-09" db="EMBL/GenBank/DDBJ databases">
        <title>Genome sequence of Rhodovastum atsumiense, a diverse member of the Acetobacteraceae family of non-sulfur purple photosynthetic bacteria.</title>
        <authorList>
            <person name="Meyer T."/>
            <person name="Kyndt J."/>
        </authorList>
    </citation>
    <scope>NUCLEOTIDE SEQUENCE [LARGE SCALE GENOMIC DNA]</scope>
    <source>
        <strain evidence="4 5">DSM 21279</strain>
    </source>
</reference>
<keyword evidence="2" id="KW-1133">Transmembrane helix</keyword>
<dbReference type="InterPro" id="IPR043504">
    <property type="entry name" value="Peptidase_S1_PA_chymotrypsin"/>
</dbReference>
<dbReference type="Proteomes" id="UP000325255">
    <property type="component" value="Unassembled WGS sequence"/>
</dbReference>
<name>A0A5M6IUJ7_9PROT</name>
<dbReference type="PANTHER" id="PTHR43019">
    <property type="entry name" value="SERINE ENDOPROTEASE DEGS"/>
    <property type="match status" value="1"/>
</dbReference>
<protein>
    <submittedName>
        <fullName evidence="4">FHA domain-containing protein</fullName>
    </submittedName>
</protein>
<organism evidence="4 5">
    <name type="scientific">Rhodovastum atsumiense</name>
    <dbReference type="NCBI Taxonomy" id="504468"/>
    <lineage>
        <taxon>Bacteria</taxon>
        <taxon>Pseudomonadati</taxon>
        <taxon>Pseudomonadota</taxon>
        <taxon>Alphaproteobacteria</taxon>
        <taxon>Acetobacterales</taxon>
        <taxon>Acetobacteraceae</taxon>
        <taxon>Rhodovastum</taxon>
    </lineage>
</organism>
<dbReference type="RefSeq" id="WP_150041791.1">
    <property type="nucleotide sequence ID" value="NZ_OW485601.1"/>
</dbReference>
<comment type="caution">
    <text evidence="4">The sequence shown here is derived from an EMBL/GenBank/DDBJ whole genome shotgun (WGS) entry which is preliminary data.</text>
</comment>
<evidence type="ECO:0000259" key="3">
    <source>
        <dbReference type="PROSITE" id="PS50006"/>
    </source>
</evidence>
<keyword evidence="2" id="KW-0472">Membrane</keyword>
<dbReference type="InterPro" id="IPR000253">
    <property type="entry name" value="FHA_dom"/>
</dbReference>
<dbReference type="EMBL" id="VWPK01000023">
    <property type="protein sequence ID" value="KAA5611228.1"/>
    <property type="molecule type" value="Genomic_DNA"/>
</dbReference>
<gene>
    <name evidence="4" type="ORF">F1189_15785</name>
</gene>
<dbReference type="Gene3D" id="2.40.10.10">
    <property type="entry name" value="Trypsin-like serine proteases"/>
    <property type="match status" value="2"/>
</dbReference>
<dbReference type="SMART" id="SM00240">
    <property type="entry name" value="FHA"/>
    <property type="match status" value="1"/>
</dbReference>
<evidence type="ECO:0000313" key="5">
    <source>
        <dbReference type="Proteomes" id="UP000325255"/>
    </source>
</evidence>
<dbReference type="SUPFAM" id="SSF50494">
    <property type="entry name" value="Trypsin-like serine proteases"/>
    <property type="match status" value="1"/>
</dbReference>
<dbReference type="Pfam" id="PF13365">
    <property type="entry name" value="Trypsin_2"/>
    <property type="match status" value="1"/>
</dbReference>
<accession>A0A5M6IUJ7</accession>
<dbReference type="InterPro" id="IPR008984">
    <property type="entry name" value="SMAD_FHA_dom_sf"/>
</dbReference>
<dbReference type="OrthoDB" id="277520at2"/>